<sequence length="311" mass="33995">MASRFLKYSVFLQKYRTPLLIAGCGGVFAANMFYHVFPDMPYRQLYQAWHQGEPVTLSEKLEDLFQQVVLKDYGIGSPKNFSAFASYGFHPVGAGVPWLPAGAQIGIPANFNSTADDPSGITNRTIFINGKAVDWSSDTGSALKESLVFSPEAQKFAVAREVARLQSGGPVMNAAVAPVCLGGVWVYSVALKQMLGLYVKPALFRGAANFLALGLGVVSHFLMSDAVAKWNDFSSDRRAAGVSRDYAKGGVEFYDKILSRNKTLRSLMGQKGEDMYAPSGNLFPANLLQLKHTPYTSRREGILTLLKEEKV</sequence>
<evidence type="ECO:0000313" key="1">
    <source>
        <dbReference type="EMBL" id="KAG8000780.1"/>
    </source>
</evidence>
<proteinExistence type="predicted"/>
<organism evidence="1 2">
    <name type="scientific">Nibea albiflora</name>
    <name type="common">Yellow drum</name>
    <name type="synonym">Corvina albiflora</name>
    <dbReference type="NCBI Taxonomy" id="240163"/>
    <lineage>
        <taxon>Eukaryota</taxon>
        <taxon>Metazoa</taxon>
        <taxon>Chordata</taxon>
        <taxon>Craniata</taxon>
        <taxon>Vertebrata</taxon>
        <taxon>Euteleostomi</taxon>
        <taxon>Actinopterygii</taxon>
        <taxon>Neopterygii</taxon>
        <taxon>Teleostei</taxon>
        <taxon>Neoteleostei</taxon>
        <taxon>Acanthomorphata</taxon>
        <taxon>Eupercaria</taxon>
        <taxon>Sciaenidae</taxon>
        <taxon>Nibea</taxon>
    </lineage>
</organism>
<dbReference type="EMBL" id="CM024796">
    <property type="protein sequence ID" value="KAG8000780.1"/>
    <property type="molecule type" value="Genomic_DNA"/>
</dbReference>
<evidence type="ECO:0000313" key="2">
    <source>
        <dbReference type="Proteomes" id="UP000805704"/>
    </source>
</evidence>
<accession>A0ACB7EFY7</accession>
<name>A0ACB7EFY7_NIBAL</name>
<gene>
    <name evidence="1" type="ORF">GBF38_017366</name>
</gene>
<reference evidence="1" key="1">
    <citation type="submission" date="2020-04" db="EMBL/GenBank/DDBJ databases">
        <title>A chromosome-scale assembly and high-density genetic map of the yellow drum (Nibea albiflora) genome.</title>
        <authorList>
            <person name="Xu D."/>
            <person name="Zhang W."/>
            <person name="Chen R."/>
            <person name="Tan P."/>
            <person name="Wang L."/>
            <person name="Song H."/>
            <person name="Tian L."/>
            <person name="Zhu Q."/>
            <person name="Wang B."/>
        </authorList>
    </citation>
    <scope>NUCLEOTIDE SEQUENCE</scope>
    <source>
        <strain evidence="1">ZJHYS-2018</strain>
    </source>
</reference>
<protein>
    <submittedName>
        <fullName evidence="1">Uncharacterized protein</fullName>
    </submittedName>
</protein>
<dbReference type="Proteomes" id="UP000805704">
    <property type="component" value="Chromosome 8"/>
</dbReference>
<comment type="caution">
    <text evidence="1">The sequence shown here is derived from an EMBL/GenBank/DDBJ whole genome shotgun (WGS) entry which is preliminary data.</text>
</comment>
<keyword evidence="2" id="KW-1185">Reference proteome</keyword>